<name>A0A3N2PIS8_SODAK</name>
<dbReference type="EMBL" id="ML119072">
    <property type="protein sequence ID" value="ROT34457.1"/>
    <property type="molecule type" value="Genomic_DNA"/>
</dbReference>
<dbReference type="GeneID" id="39575174"/>
<dbReference type="RefSeq" id="XP_028462263.1">
    <property type="nucleotide sequence ID" value="XM_028606696.1"/>
</dbReference>
<reference evidence="1 2" key="1">
    <citation type="journal article" date="2018" name="Mol. Ecol.">
        <title>The obligate alkalophilic soda-lake fungus Sodiomyces alkalinus has shifted to a protein diet.</title>
        <authorList>
            <person name="Grum-Grzhimaylo A.A."/>
            <person name="Falkoski D.L."/>
            <person name="van den Heuvel J."/>
            <person name="Valero-Jimenez C.A."/>
            <person name="Min B."/>
            <person name="Choi I.G."/>
            <person name="Lipzen A."/>
            <person name="Daum C.G."/>
            <person name="Aanen D.K."/>
            <person name="Tsang A."/>
            <person name="Henrissat B."/>
            <person name="Bilanenko E.N."/>
            <person name="de Vries R.P."/>
            <person name="van Kan J.A.L."/>
            <person name="Grigoriev I.V."/>
            <person name="Debets A.J.M."/>
        </authorList>
    </citation>
    <scope>NUCLEOTIDE SEQUENCE [LARGE SCALE GENOMIC DNA]</scope>
    <source>
        <strain evidence="1 2">F11</strain>
    </source>
</reference>
<gene>
    <name evidence="1" type="ORF">SODALDRAFT_130507</name>
</gene>
<keyword evidence="2" id="KW-1185">Reference proteome</keyword>
<dbReference type="OrthoDB" id="5345571at2759"/>
<accession>A0A3N2PIS8</accession>
<protein>
    <submittedName>
        <fullName evidence="1">Uncharacterized protein</fullName>
    </submittedName>
</protein>
<dbReference type="Proteomes" id="UP000272025">
    <property type="component" value="Unassembled WGS sequence"/>
</dbReference>
<proteinExistence type="predicted"/>
<organism evidence="1 2">
    <name type="scientific">Sodiomyces alkalinus (strain CBS 110278 / VKM F-3762 / F11)</name>
    <name type="common">Alkaliphilic filamentous fungus</name>
    <dbReference type="NCBI Taxonomy" id="1314773"/>
    <lineage>
        <taxon>Eukaryota</taxon>
        <taxon>Fungi</taxon>
        <taxon>Dikarya</taxon>
        <taxon>Ascomycota</taxon>
        <taxon>Pezizomycotina</taxon>
        <taxon>Sordariomycetes</taxon>
        <taxon>Hypocreomycetidae</taxon>
        <taxon>Glomerellales</taxon>
        <taxon>Plectosphaerellaceae</taxon>
        <taxon>Sodiomyces</taxon>
    </lineage>
</organism>
<dbReference type="STRING" id="1314773.A0A3N2PIS8"/>
<evidence type="ECO:0000313" key="1">
    <source>
        <dbReference type="EMBL" id="ROT34457.1"/>
    </source>
</evidence>
<sequence>MPFLEMVYTGKVDGHLLRGCCIEADRADIVSLYLEGLRNALPDHFHAHMTALIEEIHSSSRALRDLADQSQAHLSRVPMMLNYLNIVLPCLSRTLHDITAYYEDKTVSKEIRWRRMYNKMKDEVGGLPLPQRFLIYNHFLGMLKLLLTRSPNFDLNALDSLRSRIMQLREARGICPPSAQVGPVIPPEMMAVIGPVDTDPNAHWAEQIFSLPLPSRTALKHIKPSTSWGLSMTIAFLSWSISISPTNAPFSLSAPSI</sequence>
<evidence type="ECO:0000313" key="2">
    <source>
        <dbReference type="Proteomes" id="UP000272025"/>
    </source>
</evidence>
<dbReference type="AlphaFoldDB" id="A0A3N2PIS8"/>